<reference evidence="3 4" key="1">
    <citation type="journal article" date="2013" name="Genome Biol.">
        <title>Comparative genomics of the core and accessory genomes of 48 Sinorhizobium strains comprising five genospecies.</title>
        <authorList>
            <person name="Sugawara M."/>
            <person name="Epstein B."/>
            <person name="Badgley B.D."/>
            <person name="Unno T."/>
            <person name="Xu L."/>
            <person name="Reese J."/>
            <person name="Gyaneshwar P."/>
            <person name="Denny R."/>
            <person name="Mudge J."/>
            <person name="Bharti A.K."/>
            <person name="Farmer A.D."/>
            <person name="May G.D."/>
            <person name="Woodward J.E."/>
            <person name="Medigue C."/>
            <person name="Vallenet D."/>
            <person name="Lajus A."/>
            <person name="Rouy Z."/>
            <person name="Martinez-Vaz B."/>
            <person name="Tiffin P."/>
            <person name="Young N.D."/>
            <person name="Sadowsky M.J."/>
        </authorList>
    </citation>
    <scope>NUCLEOTIDE SEQUENCE [LARGE SCALE GENOMIC DNA]</scope>
    <source>
        <strain evidence="3 4">N6B1</strain>
    </source>
</reference>
<proteinExistence type="predicted"/>
<dbReference type="SMR" id="A0AAW9TEM3"/>
<feature type="compositionally biased region" description="Basic and acidic residues" evidence="2">
    <location>
        <begin position="68"/>
        <end position="80"/>
    </location>
</feature>
<dbReference type="Proteomes" id="UP000429484">
    <property type="component" value="Unassembled WGS sequence"/>
</dbReference>
<evidence type="ECO:0000256" key="1">
    <source>
        <dbReference type="SAM" id="Coils"/>
    </source>
</evidence>
<comment type="caution">
    <text evidence="3">The sequence shown here is derived from an EMBL/GenBank/DDBJ whole genome shotgun (WGS) entry which is preliminary data.</text>
</comment>
<feature type="region of interest" description="Disordered" evidence="2">
    <location>
        <begin position="63"/>
        <end position="89"/>
    </location>
</feature>
<evidence type="ECO:0000256" key="2">
    <source>
        <dbReference type="SAM" id="MobiDB-lite"/>
    </source>
</evidence>
<organism evidence="3 4">
    <name type="scientific">Rhizobium meliloti</name>
    <name type="common">Ensifer meliloti</name>
    <name type="synonym">Sinorhizobium meliloti</name>
    <dbReference type="NCBI Taxonomy" id="382"/>
    <lineage>
        <taxon>Bacteria</taxon>
        <taxon>Pseudomonadati</taxon>
        <taxon>Pseudomonadota</taxon>
        <taxon>Alphaproteobacteria</taxon>
        <taxon>Hyphomicrobiales</taxon>
        <taxon>Rhizobiaceae</taxon>
        <taxon>Sinorhizobium/Ensifer group</taxon>
        <taxon>Sinorhizobium</taxon>
    </lineage>
</organism>
<evidence type="ECO:0000313" key="3">
    <source>
        <dbReference type="EMBL" id="MQW31941.1"/>
    </source>
</evidence>
<dbReference type="EMBL" id="WISR01000035">
    <property type="protein sequence ID" value="MQW31941.1"/>
    <property type="molecule type" value="Genomic_DNA"/>
</dbReference>
<gene>
    <name evidence="3" type="ORF">GHK53_03520</name>
</gene>
<accession>A0AAW9TEM3</accession>
<keyword evidence="1" id="KW-0175">Coiled coil</keyword>
<dbReference type="AlphaFoldDB" id="A0AAW9TEM3"/>
<feature type="coiled-coil region" evidence="1">
    <location>
        <begin position="100"/>
        <end position="168"/>
    </location>
</feature>
<sequence>MTQQIVVKLEVFFGMHGTLPGGERKTAAVAGSSMKPADCWDGKGCPTEHRRRFRVDDAYGRSVMSTNKHGEPRPGADARPLDPPSVDEPIDAWERDRKSAPEVGNQLDELRERIARLQAEIDTIATETHTAVGTVPGADRLETARDVVAEKREEIKRLTARLEEIEQTLGGSAA</sequence>
<protein>
    <submittedName>
        <fullName evidence="3">Molecular chaperone</fullName>
    </submittedName>
</protein>
<name>A0AAW9TEM3_RHIML</name>
<evidence type="ECO:0000313" key="4">
    <source>
        <dbReference type="Proteomes" id="UP000429484"/>
    </source>
</evidence>